<proteinExistence type="predicted"/>
<evidence type="ECO:0000313" key="2">
    <source>
        <dbReference type="EMBL" id="KAK4014697.1"/>
    </source>
</evidence>
<gene>
    <name evidence="2" type="ORF">OUZ56_027209</name>
</gene>
<evidence type="ECO:0000313" key="3">
    <source>
        <dbReference type="Proteomes" id="UP001234178"/>
    </source>
</evidence>
<feature type="region of interest" description="Disordered" evidence="1">
    <location>
        <begin position="1"/>
        <end position="60"/>
    </location>
</feature>
<keyword evidence="3" id="KW-1185">Reference proteome</keyword>
<protein>
    <submittedName>
        <fullName evidence="2">Uncharacterized protein</fullName>
    </submittedName>
</protein>
<name>A0ABQ9ZP40_9CRUS</name>
<dbReference type="Proteomes" id="UP001234178">
    <property type="component" value="Unassembled WGS sequence"/>
</dbReference>
<reference evidence="2 3" key="1">
    <citation type="journal article" date="2023" name="Nucleic Acids Res.">
        <title>The hologenome of Daphnia magna reveals possible DNA methylation and microbiome-mediated evolution of the host genome.</title>
        <authorList>
            <person name="Chaturvedi A."/>
            <person name="Li X."/>
            <person name="Dhandapani V."/>
            <person name="Marshall H."/>
            <person name="Kissane S."/>
            <person name="Cuenca-Cambronero M."/>
            <person name="Asole G."/>
            <person name="Calvet F."/>
            <person name="Ruiz-Romero M."/>
            <person name="Marangio P."/>
            <person name="Guigo R."/>
            <person name="Rago D."/>
            <person name="Mirbahai L."/>
            <person name="Eastwood N."/>
            <person name="Colbourne J.K."/>
            <person name="Zhou J."/>
            <person name="Mallon E."/>
            <person name="Orsini L."/>
        </authorList>
    </citation>
    <scope>NUCLEOTIDE SEQUENCE [LARGE SCALE GENOMIC DNA]</scope>
    <source>
        <strain evidence="2">LRV0_1</strain>
    </source>
</reference>
<comment type="caution">
    <text evidence="2">The sequence shown here is derived from an EMBL/GenBank/DDBJ whole genome shotgun (WGS) entry which is preliminary data.</text>
</comment>
<sequence>MSFLADFDKSRKGPIPFRDSRSEQPNFRIDMISSFRSSRSRTEKFKSNYSPTLSRTSRTE</sequence>
<feature type="compositionally biased region" description="Basic and acidic residues" evidence="1">
    <location>
        <begin position="1"/>
        <end position="11"/>
    </location>
</feature>
<dbReference type="EMBL" id="JAOYFB010000004">
    <property type="protein sequence ID" value="KAK4014697.1"/>
    <property type="molecule type" value="Genomic_DNA"/>
</dbReference>
<organism evidence="2 3">
    <name type="scientific">Daphnia magna</name>
    <dbReference type="NCBI Taxonomy" id="35525"/>
    <lineage>
        <taxon>Eukaryota</taxon>
        <taxon>Metazoa</taxon>
        <taxon>Ecdysozoa</taxon>
        <taxon>Arthropoda</taxon>
        <taxon>Crustacea</taxon>
        <taxon>Branchiopoda</taxon>
        <taxon>Diplostraca</taxon>
        <taxon>Cladocera</taxon>
        <taxon>Anomopoda</taxon>
        <taxon>Daphniidae</taxon>
        <taxon>Daphnia</taxon>
    </lineage>
</organism>
<evidence type="ECO:0000256" key="1">
    <source>
        <dbReference type="SAM" id="MobiDB-lite"/>
    </source>
</evidence>
<feature type="compositionally biased region" description="Polar residues" evidence="1">
    <location>
        <begin position="47"/>
        <end position="60"/>
    </location>
</feature>
<accession>A0ABQ9ZP40</accession>